<dbReference type="SUPFAM" id="SSF49899">
    <property type="entry name" value="Concanavalin A-like lectins/glucanases"/>
    <property type="match status" value="1"/>
</dbReference>
<feature type="compositionally biased region" description="Polar residues" evidence="1">
    <location>
        <begin position="392"/>
        <end position="421"/>
    </location>
</feature>
<feature type="non-terminal residue" evidence="2">
    <location>
        <position position="543"/>
    </location>
</feature>
<accession>K0RH37</accession>
<keyword evidence="3" id="KW-1185">Reference proteome</keyword>
<evidence type="ECO:0000313" key="3">
    <source>
        <dbReference type="Proteomes" id="UP000266841"/>
    </source>
</evidence>
<organism evidence="2 3">
    <name type="scientific">Thalassiosira oceanica</name>
    <name type="common">Marine diatom</name>
    <dbReference type="NCBI Taxonomy" id="159749"/>
    <lineage>
        <taxon>Eukaryota</taxon>
        <taxon>Sar</taxon>
        <taxon>Stramenopiles</taxon>
        <taxon>Ochrophyta</taxon>
        <taxon>Bacillariophyta</taxon>
        <taxon>Coscinodiscophyceae</taxon>
        <taxon>Thalassiosirophycidae</taxon>
        <taxon>Thalassiosirales</taxon>
        <taxon>Thalassiosiraceae</taxon>
        <taxon>Thalassiosira</taxon>
    </lineage>
</organism>
<sequence>MMQPRDNKRARLPSVTVDVLGNDLLVRCASYLDADGLAQLGRTSASFGIPQVGQQRSLANEAARQRFRLSATDEERSRLPKYDGESDVGLLRALEQLRRPLCFDELAGNGFSPQEHPASVTCTDEEEGWSTAVSGHTMRGGRHFVEFEINLNGLPDVQLGVIRPVSLTGGIDAEADWRGSVSPVAVSLDWKPAVAEKLRSQRTAKWGESRVHCCSYFCDDGRCFWTDWDNEQVSFNWQGQEELEVSGTIGLLLDLNGGTLSVFKNGRRLGVMKEGLGVPGLAPYNGEGSSPSKIRLRALTRDHLLALFPSEPSNPRQDHPRKVTSPPSQPEANAQLPESSSTSAHINLDLLRVTGLDITIYRKPKDCPSSPSKIRLRAAGVPALISSAAVRPSQSPRRGQSPIEKTTPQLRPGRSASNSRLSAECKEEQGKLAAVDTRHAIPSPPSPLAPSGVVPPSDSEEDAVAPSATPASSRQNDGPSVATAHANSMPSAVGSRRPRRLECWLIQLKCVYVFLQYVKVLLYRSDYQGTLSPSRLNPPARVG</sequence>
<dbReference type="InterPro" id="IPR043136">
    <property type="entry name" value="B30.2/SPRY_sf"/>
</dbReference>
<dbReference type="EMBL" id="AGNL01038641">
    <property type="protein sequence ID" value="EJK53038.1"/>
    <property type="molecule type" value="Genomic_DNA"/>
</dbReference>
<feature type="region of interest" description="Disordered" evidence="1">
    <location>
        <begin position="387"/>
        <end position="493"/>
    </location>
</feature>
<feature type="compositionally biased region" description="Polar residues" evidence="1">
    <location>
        <begin position="330"/>
        <end position="343"/>
    </location>
</feature>
<feature type="region of interest" description="Disordered" evidence="1">
    <location>
        <begin position="308"/>
        <end position="343"/>
    </location>
</feature>
<dbReference type="InterPro" id="IPR013320">
    <property type="entry name" value="ConA-like_dom_sf"/>
</dbReference>
<evidence type="ECO:0000256" key="1">
    <source>
        <dbReference type="SAM" id="MobiDB-lite"/>
    </source>
</evidence>
<feature type="compositionally biased region" description="Polar residues" evidence="1">
    <location>
        <begin position="469"/>
        <end position="478"/>
    </location>
</feature>
<gene>
    <name evidence="2" type="ORF">THAOC_27591</name>
</gene>
<dbReference type="Gene3D" id="2.60.120.920">
    <property type="match status" value="1"/>
</dbReference>
<evidence type="ECO:0008006" key="4">
    <source>
        <dbReference type="Google" id="ProtNLM"/>
    </source>
</evidence>
<comment type="caution">
    <text evidence="2">The sequence shown here is derived from an EMBL/GenBank/DDBJ whole genome shotgun (WGS) entry which is preliminary data.</text>
</comment>
<reference evidence="2 3" key="1">
    <citation type="journal article" date="2012" name="Genome Biol.">
        <title>Genome and low-iron response of an oceanic diatom adapted to chronic iron limitation.</title>
        <authorList>
            <person name="Lommer M."/>
            <person name="Specht M."/>
            <person name="Roy A.S."/>
            <person name="Kraemer L."/>
            <person name="Andreson R."/>
            <person name="Gutowska M.A."/>
            <person name="Wolf J."/>
            <person name="Bergner S.V."/>
            <person name="Schilhabel M.B."/>
            <person name="Klostermeier U.C."/>
            <person name="Beiko R.G."/>
            <person name="Rosenstiel P."/>
            <person name="Hippler M."/>
            <person name="Laroche J."/>
        </authorList>
    </citation>
    <scope>NUCLEOTIDE SEQUENCE [LARGE SCALE GENOMIC DNA]</scope>
    <source>
        <strain evidence="2 3">CCMP1005</strain>
    </source>
</reference>
<protein>
    <recommendedName>
        <fullName evidence="4">B30.2/SPRY domain-containing protein</fullName>
    </recommendedName>
</protein>
<dbReference type="AlphaFoldDB" id="K0RH37"/>
<proteinExistence type="predicted"/>
<name>K0RH37_THAOC</name>
<dbReference type="Proteomes" id="UP000266841">
    <property type="component" value="Unassembled WGS sequence"/>
</dbReference>
<evidence type="ECO:0000313" key="2">
    <source>
        <dbReference type="EMBL" id="EJK53038.1"/>
    </source>
</evidence>